<protein>
    <submittedName>
        <fullName evidence="1">Uncharacterized protein</fullName>
    </submittedName>
</protein>
<evidence type="ECO:0000313" key="2">
    <source>
        <dbReference type="Proteomes" id="UP000263900"/>
    </source>
</evidence>
<name>A0A3B7MIX0_9BACT</name>
<dbReference type="Proteomes" id="UP000263900">
    <property type="component" value="Chromosome"/>
</dbReference>
<proteinExistence type="predicted"/>
<dbReference type="AlphaFoldDB" id="A0A3B7MIX0"/>
<keyword evidence="2" id="KW-1185">Reference proteome</keyword>
<sequence length="65" mass="7662">MVEGIDCLKWVGVLRYKEIRWLENQNGQGQAVEHQADGYGWWRKRSSVLACVAWIGWKWLLVIKC</sequence>
<dbReference type="KEGG" id="pseg:D3H65_03955"/>
<dbReference type="EMBL" id="CP032157">
    <property type="protein sequence ID" value="AXY73179.1"/>
    <property type="molecule type" value="Genomic_DNA"/>
</dbReference>
<reference evidence="1 2" key="1">
    <citation type="submission" date="2018-09" db="EMBL/GenBank/DDBJ databases">
        <title>Genome sequencing of strain 6GH32-13.</title>
        <authorList>
            <person name="Weon H.-Y."/>
            <person name="Heo J."/>
            <person name="Kwon S.-W."/>
        </authorList>
    </citation>
    <scope>NUCLEOTIDE SEQUENCE [LARGE SCALE GENOMIC DNA]</scope>
    <source>
        <strain evidence="1 2">5GH32-13</strain>
    </source>
</reference>
<accession>A0A3B7MIX0</accession>
<gene>
    <name evidence="1" type="ORF">D3H65_03955</name>
</gene>
<organism evidence="1 2">
    <name type="scientific">Paraflavitalea soli</name>
    <dbReference type="NCBI Taxonomy" id="2315862"/>
    <lineage>
        <taxon>Bacteria</taxon>
        <taxon>Pseudomonadati</taxon>
        <taxon>Bacteroidota</taxon>
        <taxon>Chitinophagia</taxon>
        <taxon>Chitinophagales</taxon>
        <taxon>Chitinophagaceae</taxon>
        <taxon>Paraflavitalea</taxon>
    </lineage>
</organism>
<evidence type="ECO:0000313" key="1">
    <source>
        <dbReference type="EMBL" id="AXY73179.1"/>
    </source>
</evidence>